<protein>
    <recommendedName>
        <fullName evidence="3">Excreted virulence factor EspC, type VII ESX diderm</fullName>
    </recommendedName>
</protein>
<dbReference type="AlphaFoldDB" id="A0A1G8QH25"/>
<evidence type="ECO:0000313" key="2">
    <source>
        <dbReference type="Proteomes" id="UP000199202"/>
    </source>
</evidence>
<dbReference type="EMBL" id="FNDJ01000008">
    <property type="protein sequence ID" value="SDJ03725.1"/>
    <property type="molecule type" value="Genomic_DNA"/>
</dbReference>
<sequence>MSELETRLNEMRADVETWQQVAAEMHTAAQTVAGLKGVQSAFGYLGRQAEADTTYATLNDTLHSLAQQANTIFKDVEGKLNRVIRVYEGKEAQNRQLVSDVKEGWNF</sequence>
<reference evidence="1 2" key="1">
    <citation type="submission" date="2016-10" db="EMBL/GenBank/DDBJ databases">
        <authorList>
            <person name="de Groot N.N."/>
        </authorList>
    </citation>
    <scope>NUCLEOTIDE SEQUENCE [LARGE SCALE GENOMIC DNA]</scope>
    <source>
        <strain evidence="1 2">CGMCC 4.6533</strain>
    </source>
</reference>
<dbReference type="OrthoDB" id="3481534at2"/>
<organism evidence="1 2">
    <name type="scientific">Nonomuraea jiangxiensis</name>
    <dbReference type="NCBI Taxonomy" id="633440"/>
    <lineage>
        <taxon>Bacteria</taxon>
        <taxon>Bacillati</taxon>
        <taxon>Actinomycetota</taxon>
        <taxon>Actinomycetes</taxon>
        <taxon>Streptosporangiales</taxon>
        <taxon>Streptosporangiaceae</taxon>
        <taxon>Nonomuraea</taxon>
    </lineage>
</organism>
<name>A0A1G8QH25_9ACTN</name>
<accession>A0A1G8QH25</accession>
<keyword evidence="2" id="KW-1185">Reference proteome</keyword>
<dbReference type="RefSeq" id="WP_090933206.1">
    <property type="nucleotide sequence ID" value="NZ_FNDJ01000008.1"/>
</dbReference>
<dbReference type="Proteomes" id="UP000199202">
    <property type="component" value="Unassembled WGS sequence"/>
</dbReference>
<evidence type="ECO:0000313" key="1">
    <source>
        <dbReference type="EMBL" id="SDJ03725.1"/>
    </source>
</evidence>
<proteinExistence type="predicted"/>
<evidence type="ECO:0008006" key="3">
    <source>
        <dbReference type="Google" id="ProtNLM"/>
    </source>
</evidence>
<gene>
    <name evidence="1" type="ORF">SAMN05421869_108235</name>
</gene>
<dbReference type="STRING" id="633440.SAMN05421869_108235"/>